<dbReference type="EMBL" id="CP046913">
    <property type="protein sequence ID" value="QGZ62265.1"/>
    <property type="molecule type" value="Genomic_DNA"/>
</dbReference>
<dbReference type="RefSeq" id="WP_158951293.1">
    <property type="nucleotide sequence ID" value="NZ_CP046913.1"/>
</dbReference>
<name>A0A7Z2GI73_9BURK</name>
<dbReference type="OrthoDB" id="7057642at2"/>
<evidence type="ECO:0000313" key="1">
    <source>
        <dbReference type="EMBL" id="QGZ62265.1"/>
    </source>
</evidence>
<dbReference type="Pfam" id="PF11161">
    <property type="entry name" value="DUF2944"/>
    <property type="match status" value="1"/>
</dbReference>
<reference evidence="1 2" key="1">
    <citation type="submission" date="2019-12" db="EMBL/GenBank/DDBJ databases">
        <title>Paraburkholderia acidiphila 7Q-K02 sp. nov and Paraburkholderia acidisoli DHF22 sp. nov., two strains isolated from forest soil.</title>
        <authorList>
            <person name="Gao Z."/>
            <person name="Qiu L."/>
        </authorList>
    </citation>
    <scope>NUCLEOTIDE SEQUENCE [LARGE SCALE GENOMIC DNA]</scope>
    <source>
        <strain evidence="1 2">DHF22</strain>
    </source>
</reference>
<dbReference type="InterPro" id="IPR021332">
    <property type="entry name" value="DUF2944"/>
</dbReference>
<dbReference type="KEGG" id="pacs:FAZ98_11280"/>
<dbReference type="Proteomes" id="UP000433577">
    <property type="component" value="Chromosome 1"/>
</dbReference>
<dbReference type="AlphaFoldDB" id="A0A7Z2GI73"/>
<proteinExistence type="predicted"/>
<sequence length="211" mass="23044">MDDIVKQALVRWPNVPHCTGWLLLDARGNWRMRDEAAQAQRASGTPIRHDALLGFINRNYEHDESGQWYFQNGPQRVYVELEYTPWIVRLAEAADGTLTLTDQAGAPFTPVAAWLDEAGSILFADNGQHGVALLHDHDLDLFAEHATIGDDAQSGTFHWRAGTALPLQPITRAEVPARFRFVASPADAANAANAASPANTANADQHASQNG</sequence>
<accession>A0A7Z2GI73</accession>
<organism evidence="1 2">
    <name type="scientific">Paraburkholderia acidisoli</name>
    <dbReference type="NCBI Taxonomy" id="2571748"/>
    <lineage>
        <taxon>Bacteria</taxon>
        <taxon>Pseudomonadati</taxon>
        <taxon>Pseudomonadota</taxon>
        <taxon>Betaproteobacteria</taxon>
        <taxon>Burkholderiales</taxon>
        <taxon>Burkholderiaceae</taxon>
        <taxon>Paraburkholderia</taxon>
    </lineage>
</organism>
<evidence type="ECO:0000313" key="2">
    <source>
        <dbReference type="Proteomes" id="UP000433577"/>
    </source>
</evidence>
<gene>
    <name evidence="1" type="ORF">FAZ98_11280</name>
</gene>
<protein>
    <submittedName>
        <fullName evidence="1">DUF2946 family protein</fullName>
    </submittedName>
</protein>
<keyword evidence="2" id="KW-1185">Reference proteome</keyword>